<dbReference type="InterPro" id="IPR036388">
    <property type="entry name" value="WH-like_DNA-bd_sf"/>
</dbReference>
<keyword evidence="7" id="KW-1185">Reference proteome</keyword>
<reference evidence="6 7" key="1">
    <citation type="submission" date="2017-09" db="EMBL/GenBank/DDBJ databases">
        <authorList>
            <person name="Ehlers B."/>
            <person name="Leendertz F.H."/>
        </authorList>
    </citation>
    <scope>NUCLEOTIDE SEQUENCE [LARGE SCALE GENOMIC DNA]</scope>
    <source>
        <strain evidence="6 7">DSM 18289</strain>
    </source>
</reference>
<dbReference type="InterPro" id="IPR005119">
    <property type="entry name" value="LysR_subst-bd"/>
</dbReference>
<name>A0A285NED7_9HYPH</name>
<keyword evidence="3" id="KW-0238">DNA-binding</keyword>
<dbReference type="PANTHER" id="PTHR30537:SF74">
    <property type="entry name" value="HTH-TYPE TRANSCRIPTIONAL REGULATOR TRPI"/>
    <property type="match status" value="1"/>
</dbReference>
<dbReference type="Proteomes" id="UP000219439">
    <property type="component" value="Unassembled WGS sequence"/>
</dbReference>
<evidence type="ECO:0000259" key="5">
    <source>
        <dbReference type="PROSITE" id="PS50931"/>
    </source>
</evidence>
<gene>
    <name evidence="6" type="ORF">SAMN06265368_0780</name>
</gene>
<protein>
    <submittedName>
        <fullName evidence="6">LysR family transcriptional regulator, glycine cleavage system transcriptional activator</fullName>
    </submittedName>
</protein>
<sequence length="314" mass="34964">MILPPLNALRAFEAASRHLSFQLAAEELHVTPSALSYQIKSLEEHLGMAVFVRGNRQVSLTREGELIRPAIAEAFRLLKESVAALEREEDNNIIVVSCGPSHAAKWLAPRLYRFSDEHPELELRLSATLALTNFERDGVDAALRFGGGIYPDLHVEKMFDEFLVPMVAPSLMEKVGQLDHPDDLANYTLLHDDSMTLIGNSVGWLEWLEQAGASKVNGEKGLRFNHADHVLDAAINEAGVVLGRTVLGRKDIANNRLITPFDLPVSSGFGSYFVCPPENLKKNKVQKFRNWLFKELDLDCAHSDSGQGKHFQND</sequence>
<dbReference type="RefSeq" id="WP_097152069.1">
    <property type="nucleotide sequence ID" value="NZ_OBEL01000001.1"/>
</dbReference>
<accession>A0A285NED7</accession>
<dbReference type="InterPro" id="IPR036390">
    <property type="entry name" value="WH_DNA-bd_sf"/>
</dbReference>
<dbReference type="PANTHER" id="PTHR30537">
    <property type="entry name" value="HTH-TYPE TRANSCRIPTIONAL REGULATOR"/>
    <property type="match status" value="1"/>
</dbReference>
<dbReference type="SUPFAM" id="SSF53850">
    <property type="entry name" value="Periplasmic binding protein-like II"/>
    <property type="match status" value="1"/>
</dbReference>
<dbReference type="EMBL" id="OBEL01000001">
    <property type="protein sequence ID" value="SNZ07263.1"/>
    <property type="molecule type" value="Genomic_DNA"/>
</dbReference>
<dbReference type="InterPro" id="IPR000847">
    <property type="entry name" value="LysR_HTH_N"/>
</dbReference>
<dbReference type="GO" id="GO:0043565">
    <property type="term" value="F:sequence-specific DNA binding"/>
    <property type="evidence" value="ECO:0007669"/>
    <property type="project" value="TreeGrafter"/>
</dbReference>
<dbReference type="Pfam" id="PF03466">
    <property type="entry name" value="LysR_substrate"/>
    <property type="match status" value="1"/>
</dbReference>
<dbReference type="Gene3D" id="3.40.190.10">
    <property type="entry name" value="Periplasmic binding protein-like II"/>
    <property type="match status" value="2"/>
</dbReference>
<feature type="domain" description="HTH lysR-type" evidence="5">
    <location>
        <begin position="4"/>
        <end position="61"/>
    </location>
</feature>
<comment type="similarity">
    <text evidence="1">Belongs to the LysR transcriptional regulatory family.</text>
</comment>
<evidence type="ECO:0000256" key="1">
    <source>
        <dbReference type="ARBA" id="ARBA00009437"/>
    </source>
</evidence>
<evidence type="ECO:0000256" key="4">
    <source>
        <dbReference type="ARBA" id="ARBA00023163"/>
    </source>
</evidence>
<dbReference type="PROSITE" id="PS50931">
    <property type="entry name" value="HTH_LYSR"/>
    <property type="match status" value="1"/>
</dbReference>
<dbReference type="PRINTS" id="PR00039">
    <property type="entry name" value="HTHLYSR"/>
</dbReference>
<dbReference type="OrthoDB" id="9807765at2"/>
<keyword evidence="4" id="KW-0804">Transcription</keyword>
<dbReference type="AlphaFoldDB" id="A0A285NED7"/>
<dbReference type="GO" id="GO:0006351">
    <property type="term" value="P:DNA-templated transcription"/>
    <property type="evidence" value="ECO:0007669"/>
    <property type="project" value="TreeGrafter"/>
</dbReference>
<evidence type="ECO:0000313" key="6">
    <source>
        <dbReference type="EMBL" id="SNZ07263.1"/>
    </source>
</evidence>
<evidence type="ECO:0000313" key="7">
    <source>
        <dbReference type="Proteomes" id="UP000219439"/>
    </source>
</evidence>
<evidence type="ECO:0000256" key="3">
    <source>
        <dbReference type="ARBA" id="ARBA00023125"/>
    </source>
</evidence>
<dbReference type="Pfam" id="PF00126">
    <property type="entry name" value="HTH_1"/>
    <property type="match status" value="1"/>
</dbReference>
<proteinExistence type="inferred from homology"/>
<dbReference type="GO" id="GO:0003700">
    <property type="term" value="F:DNA-binding transcription factor activity"/>
    <property type="evidence" value="ECO:0007669"/>
    <property type="project" value="InterPro"/>
</dbReference>
<dbReference type="FunFam" id="1.10.10.10:FF:000038">
    <property type="entry name" value="Glycine cleavage system transcriptional activator"/>
    <property type="match status" value="1"/>
</dbReference>
<dbReference type="NCBIfam" id="NF008352">
    <property type="entry name" value="PRK11139.1"/>
    <property type="match status" value="1"/>
</dbReference>
<keyword evidence="2" id="KW-0805">Transcription regulation</keyword>
<dbReference type="Gene3D" id="1.10.10.10">
    <property type="entry name" value="Winged helix-like DNA-binding domain superfamily/Winged helix DNA-binding domain"/>
    <property type="match status" value="1"/>
</dbReference>
<evidence type="ECO:0000256" key="2">
    <source>
        <dbReference type="ARBA" id="ARBA00023015"/>
    </source>
</evidence>
<organism evidence="6 7">
    <name type="scientific">Cohaesibacter gelatinilyticus</name>
    <dbReference type="NCBI Taxonomy" id="372072"/>
    <lineage>
        <taxon>Bacteria</taxon>
        <taxon>Pseudomonadati</taxon>
        <taxon>Pseudomonadota</taxon>
        <taxon>Alphaproteobacteria</taxon>
        <taxon>Hyphomicrobiales</taxon>
        <taxon>Cohaesibacteraceae</taxon>
    </lineage>
</organism>
<dbReference type="CDD" id="cd08432">
    <property type="entry name" value="PBP2_GcdR_TrpI_HvrB_AmpR_like"/>
    <property type="match status" value="1"/>
</dbReference>
<dbReference type="SUPFAM" id="SSF46785">
    <property type="entry name" value="Winged helix' DNA-binding domain"/>
    <property type="match status" value="1"/>
</dbReference>
<dbReference type="InterPro" id="IPR058163">
    <property type="entry name" value="LysR-type_TF_proteobact-type"/>
</dbReference>